<keyword evidence="1" id="KW-0347">Helicase</keyword>
<dbReference type="GO" id="GO:0043139">
    <property type="term" value="F:5'-3' DNA helicase activity"/>
    <property type="evidence" value="ECO:0007669"/>
    <property type="project" value="UniProtKB-EC"/>
</dbReference>
<keyword evidence="2" id="KW-0472">Membrane</keyword>
<evidence type="ECO:0000256" key="1">
    <source>
        <dbReference type="RuleBase" id="RU363044"/>
    </source>
</evidence>
<dbReference type="PANTHER" id="PTHR10492">
    <property type="match status" value="1"/>
</dbReference>
<dbReference type="Pfam" id="PF05970">
    <property type="entry name" value="PIF1"/>
    <property type="match status" value="1"/>
</dbReference>
<evidence type="ECO:0000259" key="3">
    <source>
        <dbReference type="Pfam" id="PF05970"/>
    </source>
</evidence>
<keyword evidence="2" id="KW-1133">Transmembrane helix</keyword>
<keyword evidence="1" id="KW-0233">DNA recombination</keyword>
<keyword evidence="1" id="KW-0067">ATP-binding</keyword>
<dbReference type="GO" id="GO:0006281">
    <property type="term" value="P:DNA repair"/>
    <property type="evidence" value="ECO:0007669"/>
    <property type="project" value="UniProtKB-KW"/>
</dbReference>
<keyword evidence="1" id="KW-0547">Nucleotide-binding</keyword>
<keyword evidence="1" id="KW-0378">Hydrolase</keyword>
<dbReference type="AlphaFoldDB" id="A0A9J5XHE5"/>
<dbReference type="EMBL" id="JACXVP010000009">
    <property type="protein sequence ID" value="KAG5586692.1"/>
    <property type="molecule type" value="Genomic_DNA"/>
</dbReference>
<keyword evidence="1" id="KW-0227">DNA damage</keyword>
<comment type="catalytic activity">
    <reaction evidence="1">
        <text>ATP + H2O = ADP + phosphate + H(+)</text>
        <dbReference type="Rhea" id="RHEA:13065"/>
        <dbReference type="ChEBI" id="CHEBI:15377"/>
        <dbReference type="ChEBI" id="CHEBI:15378"/>
        <dbReference type="ChEBI" id="CHEBI:30616"/>
        <dbReference type="ChEBI" id="CHEBI:43474"/>
        <dbReference type="ChEBI" id="CHEBI:456216"/>
        <dbReference type="EC" id="5.6.2.3"/>
    </reaction>
</comment>
<dbReference type="InterPro" id="IPR010285">
    <property type="entry name" value="DNA_helicase_pif1-like_DEAD"/>
</dbReference>
<dbReference type="EC" id="5.6.2.3" evidence="1"/>
<comment type="cofactor">
    <cofactor evidence="1">
        <name>Mg(2+)</name>
        <dbReference type="ChEBI" id="CHEBI:18420"/>
    </cofactor>
</comment>
<proteinExistence type="inferred from homology"/>
<keyword evidence="1" id="KW-0234">DNA repair</keyword>
<keyword evidence="2" id="KW-0812">Transmembrane</keyword>
<dbReference type="GO" id="GO:0000723">
    <property type="term" value="P:telomere maintenance"/>
    <property type="evidence" value="ECO:0007669"/>
    <property type="project" value="InterPro"/>
</dbReference>
<feature type="transmembrane region" description="Helical" evidence="2">
    <location>
        <begin position="107"/>
        <end position="125"/>
    </location>
</feature>
<gene>
    <name evidence="4" type="ORF">H5410_047126</name>
</gene>
<organism evidence="4 5">
    <name type="scientific">Solanum commersonii</name>
    <name type="common">Commerson's wild potato</name>
    <name type="synonym">Commerson's nightshade</name>
    <dbReference type="NCBI Taxonomy" id="4109"/>
    <lineage>
        <taxon>Eukaryota</taxon>
        <taxon>Viridiplantae</taxon>
        <taxon>Streptophyta</taxon>
        <taxon>Embryophyta</taxon>
        <taxon>Tracheophyta</taxon>
        <taxon>Spermatophyta</taxon>
        <taxon>Magnoliopsida</taxon>
        <taxon>eudicotyledons</taxon>
        <taxon>Gunneridae</taxon>
        <taxon>Pentapetalae</taxon>
        <taxon>asterids</taxon>
        <taxon>lamiids</taxon>
        <taxon>Solanales</taxon>
        <taxon>Solanaceae</taxon>
        <taxon>Solanoideae</taxon>
        <taxon>Solaneae</taxon>
        <taxon>Solanum</taxon>
    </lineage>
</organism>
<accession>A0A9J5XHE5</accession>
<name>A0A9J5XHE5_SOLCO</name>
<comment type="similarity">
    <text evidence="1">Belongs to the helicase family.</text>
</comment>
<evidence type="ECO:0000313" key="5">
    <source>
        <dbReference type="Proteomes" id="UP000824120"/>
    </source>
</evidence>
<dbReference type="Proteomes" id="UP000824120">
    <property type="component" value="Chromosome 9"/>
</dbReference>
<reference evidence="4 5" key="1">
    <citation type="submission" date="2020-09" db="EMBL/GenBank/DDBJ databases">
        <title>De no assembly of potato wild relative species, Solanum commersonii.</title>
        <authorList>
            <person name="Cho K."/>
        </authorList>
    </citation>
    <scope>NUCLEOTIDE SEQUENCE [LARGE SCALE GENOMIC DNA]</scope>
    <source>
        <strain evidence="4">LZ3.2</strain>
        <tissue evidence="4">Leaf</tissue>
    </source>
</reference>
<feature type="domain" description="DNA helicase Pif1-like DEAD-box helicase" evidence="3">
    <location>
        <begin position="75"/>
        <end position="157"/>
    </location>
</feature>
<dbReference type="GO" id="GO:0016787">
    <property type="term" value="F:hydrolase activity"/>
    <property type="evidence" value="ECO:0007669"/>
    <property type="project" value="UniProtKB-KW"/>
</dbReference>
<dbReference type="PANTHER" id="PTHR10492:SF100">
    <property type="entry name" value="ATP-DEPENDENT DNA HELICASE"/>
    <property type="match status" value="1"/>
</dbReference>
<evidence type="ECO:0000313" key="4">
    <source>
        <dbReference type="EMBL" id="KAG5586692.1"/>
    </source>
</evidence>
<protein>
    <recommendedName>
        <fullName evidence="1">ATP-dependent DNA helicase</fullName>
        <ecNumber evidence="1">5.6.2.3</ecNumber>
    </recommendedName>
</protein>
<comment type="caution">
    <text evidence="4">The sequence shown here is derived from an EMBL/GenBank/DDBJ whole genome shotgun (WGS) entry which is preliminary data.</text>
</comment>
<sequence length="162" mass="18499">MSEDFKKSFNINLREIRYKVLNYINDILHSMGHDINEFELISEYIKPSSIAREAKEVHYERNIIVSEEYLLLKNKLNTERRKAYYIILDTVLSNKFGAFFIDGPGGIGIIALATTSSGVAASLLLRGQNAHSRFKISIDVNENFTFNISKQSSLGSLYEMHD</sequence>
<evidence type="ECO:0000256" key="2">
    <source>
        <dbReference type="SAM" id="Phobius"/>
    </source>
</evidence>
<dbReference type="GO" id="GO:0006310">
    <property type="term" value="P:DNA recombination"/>
    <property type="evidence" value="ECO:0007669"/>
    <property type="project" value="UniProtKB-KW"/>
</dbReference>
<keyword evidence="5" id="KW-1185">Reference proteome</keyword>
<dbReference type="GO" id="GO:0005524">
    <property type="term" value="F:ATP binding"/>
    <property type="evidence" value="ECO:0007669"/>
    <property type="project" value="UniProtKB-KW"/>
</dbReference>
<dbReference type="OrthoDB" id="1303239at2759"/>